<name>A0A232ELW9_9HYME</name>
<proteinExistence type="predicted"/>
<keyword evidence="3" id="KW-1185">Reference proteome</keyword>
<protein>
    <submittedName>
        <fullName evidence="2">Uncharacterized protein</fullName>
    </submittedName>
</protein>
<evidence type="ECO:0000313" key="3">
    <source>
        <dbReference type="Proteomes" id="UP000215335"/>
    </source>
</evidence>
<feature type="compositionally biased region" description="Basic and acidic residues" evidence="1">
    <location>
        <begin position="24"/>
        <end position="37"/>
    </location>
</feature>
<evidence type="ECO:0000256" key="1">
    <source>
        <dbReference type="SAM" id="MobiDB-lite"/>
    </source>
</evidence>
<organism evidence="2 3">
    <name type="scientific">Trichomalopsis sarcophagae</name>
    <dbReference type="NCBI Taxonomy" id="543379"/>
    <lineage>
        <taxon>Eukaryota</taxon>
        <taxon>Metazoa</taxon>
        <taxon>Ecdysozoa</taxon>
        <taxon>Arthropoda</taxon>
        <taxon>Hexapoda</taxon>
        <taxon>Insecta</taxon>
        <taxon>Pterygota</taxon>
        <taxon>Neoptera</taxon>
        <taxon>Endopterygota</taxon>
        <taxon>Hymenoptera</taxon>
        <taxon>Apocrita</taxon>
        <taxon>Proctotrupomorpha</taxon>
        <taxon>Chalcidoidea</taxon>
        <taxon>Pteromalidae</taxon>
        <taxon>Pteromalinae</taxon>
        <taxon>Trichomalopsis</taxon>
    </lineage>
</organism>
<gene>
    <name evidence="2" type="ORF">TSAR_002920</name>
</gene>
<comment type="caution">
    <text evidence="2">The sequence shown here is derived from an EMBL/GenBank/DDBJ whole genome shotgun (WGS) entry which is preliminary data.</text>
</comment>
<accession>A0A232ELW9</accession>
<dbReference type="EMBL" id="NNAY01003470">
    <property type="protein sequence ID" value="OXU19354.1"/>
    <property type="molecule type" value="Genomic_DNA"/>
</dbReference>
<dbReference type="Proteomes" id="UP000215335">
    <property type="component" value="Unassembled WGS sequence"/>
</dbReference>
<dbReference type="AlphaFoldDB" id="A0A232ELW9"/>
<sequence length="56" mass="5980">MSRGNQRAPIRGLLSARTGSQSEASKKRGPDEHERRVSARMSGKSASSLPTVDGAR</sequence>
<evidence type="ECO:0000313" key="2">
    <source>
        <dbReference type="EMBL" id="OXU19354.1"/>
    </source>
</evidence>
<reference evidence="2 3" key="1">
    <citation type="journal article" date="2017" name="Curr. Biol.">
        <title>The Evolution of Venom by Co-option of Single-Copy Genes.</title>
        <authorList>
            <person name="Martinson E.O."/>
            <person name="Mrinalini"/>
            <person name="Kelkar Y.D."/>
            <person name="Chang C.H."/>
            <person name="Werren J.H."/>
        </authorList>
    </citation>
    <scope>NUCLEOTIDE SEQUENCE [LARGE SCALE GENOMIC DNA]</scope>
    <source>
        <strain evidence="2 3">Alberta</strain>
        <tissue evidence="2">Whole body</tissue>
    </source>
</reference>
<feature type="region of interest" description="Disordered" evidence="1">
    <location>
        <begin position="1"/>
        <end position="56"/>
    </location>
</feature>